<dbReference type="EMBL" id="JBBPBM010000005">
    <property type="protein sequence ID" value="KAK8583606.1"/>
    <property type="molecule type" value="Genomic_DNA"/>
</dbReference>
<accession>A0ABR2FND3</accession>
<proteinExistence type="predicted"/>
<organism evidence="1 2">
    <name type="scientific">Hibiscus sabdariffa</name>
    <name type="common">roselle</name>
    <dbReference type="NCBI Taxonomy" id="183260"/>
    <lineage>
        <taxon>Eukaryota</taxon>
        <taxon>Viridiplantae</taxon>
        <taxon>Streptophyta</taxon>
        <taxon>Embryophyta</taxon>
        <taxon>Tracheophyta</taxon>
        <taxon>Spermatophyta</taxon>
        <taxon>Magnoliopsida</taxon>
        <taxon>eudicotyledons</taxon>
        <taxon>Gunneridae</taxon>
        <taxon>Pentapetalae</taxon>
        <taxon>rosids</taxon>
        <taxon>malvids</taxon>
        <taxon>Malvales</taxon>
        <taxon>Malvaceae</taxon>
        <taxon>Malvoideae</taxon>
        <taxon>Hibiscus</taxon>
    </lineage>
</organism>
<comment type="caution">
    <text evidence="1">The sequence shown here is derived from an EMBL/GenBank/DDBJ whole genome shotgun (WGS) entry which is preliminary data.</text>
</comment>
<evidence type="ECO:0008006" key="3">
    <source>
        <dbReference type="Google" id="ProtNLM"/>
    </source>
</evidence>
<evidence type="ECO:0000313" key="2">
    <source>
        <dbReference type="Proteomes" id="UP001472677"/>
    </source>
</evidence>
<reference evidence="1 2" key="1">
    <citation type="journal article" date="2024" name="G3 (Bethesda)">
        <title>Genome assembly of Hibiscus sabdariffa L. provides insights into metabolisms of medicinal natural products.</title>
        <authorList>
            <person name="Kim T."/>
        </authorList>
    </citation>
    <scope>NUCLEOTIDE SEQUENCE [LARGE SCALE GENOMIC DNA]</scope>
    <source>
        <strain evidence="1">TK-2024</strain>
        <tissue evidence="1">Old leaves</tissue>
    </source>
</reference>
<name>A0ABR2FND3_9ROSI</name>
<protein>
    <recommendedName>
        <fullName evidence="3">RNase H type-1 domain-containing protein</fullName>
    </recommendedName>
</protein>
<keyword evidence="2" id="KW-1185">Reference proteome</keyword>
<sequence length="140" mass="16060">MHMVEEFSHACLLQRKGRFQVPLHDHSTARWEASPMGCVKVGSSVLPSIFEIMDQPWELRFSFVRREGNVVTDVVARLLHPESLDYQRWLKPLLVVRDVLLADEGHVAHTDTTDSSCVRFPLQRAMMTLGFYSCMGVILF</sequence>
<evidence type="ECO:0000313" key="1">
    <source>
        <dbReference type="EMBL" id="KAK8583606.1"/>
    </source>
</evidence>
<dbReference type="Proteomes" id="UP001472677">
    <property type="component" value="Unassembled WGS sequence"/>
</dbReference>
<gene>
    <name evidence="1" type="ORF">V6N12_067870</name>
</gene>